<dbReference type="GO" id="GO:0005829">
    <property type="term" value="C:cytosol"/>
    <property type="evidence" value="ECO:0007669"/>
    <property type="project" value="TreeGrafter"/>
</dbReference>
<evidence type="ECO:0000256" key="1">
    <source>
        <dbReference type="ARBA" id="ARBA00022818"/>
    </source>
</evidence>
<dbReference type="GO" id="GO:0016829">
    <property type="term" value="F:lyase activity"/>
    <property type="evidence" value="ECO:0007669"/>
    <property type="project" value="UniProtKB-KW"/>
</dbReference>
<dbReference type="PROSITE" id="PS51149">
    <property type="entry name" value="GLY_RADICAL_2"/>
    <property type="match status" value="1"/>
</dbReference>
<dbReference type="EMBL" id="FNSH01000002">
    <property type="protein sequence ID" value="SEC29023.1"/>
    <property type="molecule type" value="Genomic_DNA"/>
</dbReference>
<evidence type="ECO:0000313" key="7">
    <source>
        <dbReference type="Proteomes" id="UP000183687"/>
    </source>
</evidence>
<dbReference type="InterPro" id="IPR001150">
    <property type="entry name" value="Gly_radical"/>
</dbReference>
<dbReference type="PANTHER" id="PTHR43641:SF3">
    <property type="entry name" value="DEHYDRATASE PFLD-RELATED"/>
    <property type="match status" value="1"/>
</dbReference>
<feature type="domain" description="Glycine radical" evidence="4">
    <location>
        <begin position="644"/>
        <end position="764"/>
    </location>
</feature>
<dbReference type="PROSITE" id="PS00850">
    <property type="entry name" value="GLY_RADICAL_1"/>
    <property type="match status" value="1"/>
</dbReference>
<dbReference type="SUPFAM" id="SSF51998">
    <property type="entry name" value="PFL-like glycyl radical enzymes"/>
    <property type="match status" value="1"/>
</dbReference>
<dbReference type="InterPro" id="IPR019777">
    <property type="entry name" value="Form_AcTrfase_GR_CS"/>
</dbReference>
<dbReference type="AlphaFoldDB" id="A0AB38A8J2"/>
<evidence type="ECO:0000259" key="5">
    <source>
        <dbReference type="PROSITE" id="PS51554"/>
    </source>
</evidence>
<dbReference type="NCBIfam" id="TIGR01774">
    <property type="entry name" value="PFL2-3"/>
    <property type="match status" value="1"/>
</dbReference>
<comment type="caution">
    <text evidence="6">The sequence shown here is derived from an EMBL/GenBank/DDBJ whole genome shotgun (WGS) entry which is preliminary data.</text>
</comment>
<protein>
    <submittedName>
        <fullName evidence="6">Formate C-acetyltransferase</fullName>
    </submittedName>
</protein>
<evidence type="ECO:0000256" key="3">
    <source>
        <dbReference type="PROSITE-ProRule" id="PRU00493"/>
    </source>
</evidence>
<name>A0AB38A8J2_9ACTN</name>
<dbReference type="RefSeq" id="WP_057001858.1">
    <property type="nucleotide sequence ID" value="NZ_CALJSN010000003.1"/>
</dbReference>
<evidence type="ECO:0000259" key="4">
    <source>
        <dbReference type="PROSITE" id="PS51149"/>
    </source>
</evidence>
<keyword evidence="2" id="KW-0456">Lyase</keyword>
<dbReference type="Gene3D" id="3.20.70.20">
    <property type="match status" value="1"/>
</dbReference>
<dbReference type="Pfam" id="PF02901">
    <property type="entry name" value="PFL-like"/>
    <property type="match status" value="1"/>
</dbReference>
<sequence length="764" mass="84422">MLSARTQAIKDSLFAQPRQIDLERALLYTQSWKQTKGQPVVMSRALALRHILEQHEIVIDEYDLLVGNRTRTPRAGVLSPEMSPYWIVDELDAFPTRPQDRFEMSEQDKCRFKDELLSYWSGKSLNDWYQAHLSQQAADAQKTKIFSVAQTDKGQGHIIADIPAVLSRGFAALAADAHQRAAQDPSNEFYAAAAVCLDATIVYIQRYEQVCRTMATTAGEKRAQELLDMAEVLAHIATNPARDLRDALQLVWLTELVLEHESNASSISLGRMDQYLWPYYQATRAAGVCEQDIRELIQCFYLKTNTIVFVRSTDSAKSFAGFPSGFNLVVGGVDEAGNDASNELSELLLDIQKDTRLPQPNLSLRVFSGTPESLYHKAGEVIRLGDGIPQCFNDEVNIPAFVNRGVSLEDARDYAVVGCVELSIPGRMYGLHDISMFNMVRCLEIAMQARPEGYRSFQELLDAVDAVIDSYVALMAEGCNACDVAHQKTSPTPLLSALVADCMTNGKDITAGGARYNPSGVQGVGTANLADSLIAIKYAVFEEKLLSWQELVGLLERNWAGEGDEVWRQRLINAYPKYGNDIDEVDMLGRHFLEHYGHEVEKYTNPRGGHFQPGSYTVSAHIPLGEKCGATPDGRFAHEQLADGGLSPMAGRDTNGPTASLKSVSKLKNVLDSNGSLLNVKFSPAALAGESGLTKLEAFLKAFSRLGIQHVQFNVVDKKTLLDAQIHPENHKDLIVRVAGYSAMFVELSKAVQDDIISRTEHVL</sequence>
<dbReference type="InterPro" id="IPR004184">
    <property type="entry name" value="PFL_dom"/>
</dbReference>
<organism evidence="6 7">
    <name type="scientific">Atopobium minutum</name>
    <dbReference type="NCBI Taxonomy" id="1381"/>
    <lineage>
        <taxon>Bacteria</taxon>
        <taxon>Bacillati</taxon>
        <taxon>Actinomycetota</taxon>
        <taxon>Coriobacteriia</taxon>
        <taxon>Coriobacteriales</taxon>
        <taxon>Atopobiaceae</taxon>
        <taxon>Atopobium</taxon>
    </lineage>
</organism>
<gene>
    <name evidence="6" type="ORF">SAMN04489746_1603</name>
</gene>
<dbReference type="PROSITE" id="PS51554">
    <property type="entry name" value="PFL"/>
    <property type="match status" value="1"/>
</dbReference>
<feature type="domain" description="PFL" evidence="5">
    <location>
        <begin position="4"/>
        <end position="636"/>
    </location>
</feature>
<keyword evidence="1 3" id="KW-0556">Organic radical</keyword>
<proteinExistence type="predicted"/>
<dbReference type="PANTHER" id="PTHR43641">
    <property type="entry name" value="FORMATE ACETYLTRANSFERASE 3-RELATED"/>
    <property type="match status" value="1"/>
</dbReference>
<dbReference type="Pfam" id="PF01228">
    <property type="entry name" value="Gly_radical"/>
    <property type="match status" value="1"/>
</dbReference>
<evidence type="ECO:0000313" key="6">
    <source>
        <dbReference type="EMBL" id="SEC29023.1"/>
    </source>
</evidence>
<evidence type="ECO:0000256" key="2">
    <source>
        <dbReference type="ARBA" id="ARBA00023239"/>
    </source>
</evidence>
<feature type="modified residue" description="Glycine radical" evidence="3">
    <location>
        <position position="740"/>
    </location>
</feature>
<dbReference type="InterPro" id="IPR010098">
    <property type="entry name" value="PFL2/GDeHydtase_fam"/>
</dbReference>
<dbReference type="Proteomes" id="UP000183687">
    <property type="component" value="Unassembled WGS sequence"/>
</dbReference>
<reference evidence="6 7" key="1">
    <citation type="submission" date="2016-10" db="EMBL/GenBank/DDBJ databases">
        <authorList>
            <person name="Varghese N."/>
            <person name="Submissions S."/>
        </authorList>
    </citation>
    <scope>NUCLEOTIDE SEQUENCE [LARGE SCALE GENOMIC DNA]</scope>
    <source>
        <strain evidence="6 7">DSM 20586</strain>
    </source>
</reference>
<accession>A0AB38A8J2</accession>
<dbReference type="InterPro" id="IPR051215">
    <property type="entry name" value="GRE"/>
</dbReference>